<evidence type="ECO:0000256" key="2">
    <source>
        <dbReference type="ARBA" id="ARBA00022679"/>
    </source>
</evidence>
<comment type="caution">
    <text evidence="3">The sequence shown here is derived from an EMBL/GenBank/DDBJ whole genome shotgun (WGS) entry which is preliminary data.</text>
</comment>
<dbReference type="Gramene" id="rna2018">
    <property type="protein sequence ID" value="RHN78451.1"/>
    <property type="gene ID" value="gene2018"/>
</dbReference>
<sequence>MNHTLSDASGMLQFLSALGEISRGMSKPSISPVWSRELLNARDPPRVTYNHREYDPEPDNKGTMFPLDDMVHRTFFIGPTEVAAIRTLLPPNQMQQYSNFEIIAAYFWVVVQ</sequence>
<proteinExistence type="inferred from homology"/>
<keyword evidence="2 3" id="KW-0808">Transferase</keyword>
<dbReference type="Gene3D" id="3.30.559.10">
    <property type="entry name" value="Chloramphenicol acetyltransferase-like domain"/>
    <property type="match status" value="1"/>
</dbReference>
<reference evidence="4" key="1">
    <citation type="journal article" date="2018" name="Nat. Plants">
        <title>Whole-genome landscape of Medicago truncatula symbiotic genes.</title>
        <authorList>
            <person name="Pecrix Y."/>
            <person name="Staton S.E."/>
            <person name="Sallet E."/>
            <person name="Lelandais-Briere C."/>
            <person name="Moreau S."/>
            <person name="Carrere S."/>
            <person name="Blein T."/>
            <person name="Jardinaud M.F."/>
            <person name="Latrasse D."/>
            <person name="Zouine M."/>
            <person name="Zahm M."/>
            <person name="Kreplak J."/>
            <person name="Mayjonade B."/>
            <person name="Satge C."/>
            <person name="Perez M."/>
            <person name="Cauet S."/>
            <person name="Marande W."/>
            <person name="Chantry-Darmon C."/>
            <person name="Lopez-Roques C."/>
            <person name="Bouchez O."/>
            <person name="Berard A."/>
            <person name="Debelle F."/>
            <person name="Munos S."/>
            <person name="Bendahmane A."/>
            <person name="Berges H."/>
            <person name="Niebel A."/>
            <person name="Buitink J."/>
            <person name="Frugier F."/>
            <person name="Benhamed M."/>
            <person name="Crespi M."/>
            <person name="Gouzy J."/>
            <person name="Gamas P."/>
        </authorList>
    </citation>
    <scope>NUCLEOTIDE SEQUENCE [LARGE SCALE GENOMIC DNA]</scope>
    <source>
        <strain evidence="4">cv. Jemalong A17</strain>
    </source>
</reference>
<dbReference type="AlphaFoldDB" id="A0A396JP14"/>
<dbReference type="InterPro" id="IPR050898">
    <property type="entry name" value="Plant_acyltransferase"/>
</dbReference>
<name>A0A396JP14_MEDTR</name>
<gene>
    <name evidence="3" type="ORF">MtrunA17_Chr1g0165731</name>
</gene>
<dbReference type="Proteomes" id="UP000265566">
    <property type="component" value="Chromosome 1"/>
</dbReference>
<dbReference type="InterPro" id="IPR023213">
    <property type="entry name" value="CAT-like_dom_sf"/>
</dbReference>
<organism evidence="3 4">
    <name type="scientific">Medicago truncatula</name>
    <name type="common">Barrel medic</name>
    <name type="synonym">Medicago tribuloides</name>
    <dbReference type="NCBI Taxonomy" id="3880"/>
    <lineage>
        <taxon>Eukaryota</taxon>
        <taxon>Viridiplantae</taxon>
        <taxon>Streptophyta</taxon>
        <taxon>Embryophyta</taxon>
        <taxon>Tracheophyta</taxon>
        <taxon>Spermatophyta</taxon>
        <taxon>Magnoliopsida</taxon>
        <taxon>eudicotyledons</taxon>
        <taxon>Gunneridae</taxon>
        <taxon>Pentapetalae</taxon>
        <taxon>rosids</taxon>
        <taxon>fabids</taxon>
        <taxon>Fabales</taxon>
        <taxon>Fabaceae</taxon>
        <taxon>Papilionoideae</taxon>
        <taxon>50 kb inversion clade</taxon>
        <taxon>NPAAA clade</taxon>
        <taxon>Hologalegina</taxon>
        <taxon>IRL clade</taxon>
        <taxon>Trifolieae</taxon>
        <taxon>Medicago</taxon>
    </lineage>
</organism>
<comment type="similarity">
    <text evidence="1">Belongs to the plant acyltransferase family.</text>
</comment>
<dbReference type="PANTHER" id="PTHR31147">
    <property type="entry name" value="ACYL TRANSFERASE 4"/>
    <property type="match status" value="1"/>
</dbReference>
<dbReference type="PANTHER" id="PTHR31147:SF66">
    <property type="entry name" value="OS05G0315700 PROTEIN"/>
    <property type="match status" value="1"/>
</dbReference>
<dbReference type="EC" id="2.3.1.196" evidence="3"/>
<protein>
    <submittedName>
        <fullName evidence="3">Putative benzyl alcohol O-benzoyltransferase</fullName>
        <ecNumber evidence="3">2.3.1.196</ecNumber>
    </submittedName>
</protein>
<evidence type="ECO:0000256" key="1">
    <source>
        <dbReference type="ARBA" id="ARBA00009861"/>
    </source>
</evidence>
<evidence type="ECO:0000313" key="3">
    <source>
        <dbReference type="EMBL" id="RHN78451.1"/>
    </source>
</evidence>
<accession>A0A396JP14</accession>
<evidence type="ECO:0000313" key="4">
    <source>
        <dbReference type="Proteomes" id="UP000265566"/>
    </source>
</evidence>
<dbReference type="EMBL" id="PSQE01000001">
    <property type="protein sequence ID" value="RHN78451.1"/>
    <property type="molecule type" value="Genomic_DNA"/>
</dbReference>
<dbReference type="GO" id="GO:0016746">
    <property type="term" value="F:acyltransferase activity"/>
    <property type="evidence" value="ECO:0007669"/>
    <property type="project" value="UniProtKB-KW"/>
</dbReference>
<keyword evidence="3" id="KW-0012">Acyltransferase</keyword>
<dbReference type="Pfam" id="PF02458">
    <property type="entry name" value="Transferase"/>
    <property type="match status" value="1"/>
</dbReference>